<dbReference type="KEGG" id="cvn:111131665"/>
<accession>A0A8B8E5Q5</accession>
<protein>
    <submittedName>
        <fullName evidence="2">Uncharacterized protein LOC111131665</fullName>
    </submittedName>
</protein>
<reference evidence="2" key="1">
    <citation type="submission" date="2025-08" db="UniProtKB">
        <authorList>
            <consortium name="RefSeq"/>
        </authorList>
    </citation>
    <scope>IDENTIFICATION</scope>
    <source>
        <tissue evidence="2">Whole sample</tissue>
    </source>
</reference>
<evidence type="ECO:0000313" key="2">
    <source>
        <dbReference type="RefSeq" id="XP_022335008.1"/>
    </source>
</evidence>
<name>A0A8B8E5Q5_CRAVI</name>
<gene>
    <name evidence="2" type="primary">LOC111131665</name>
</gene>
<dbReference type="Proteomes" id="UP000694844">
    <property type="component" value="Chromosome 4"/>
</dbReference>
<dbReference type="OrthoDB" id="6152270at2759"/>
<evidence type="ECO:0000313" key="1">
    <source>
        <dbReference type="Proteomes" id="UP000694844"/>
    </source>
</evidence>
<keyword evidence="1" id="KW-1185">Reference proteome</keyword>
<dbReference type="GeneID" id="111131665"/>
<organism evidence="1 2">
    <name type="scientific">Crassostrea virginica</name>
    <name type="common">Eastern oyster</name>
    <dbReference type="NCBI Taxonomy" id="6565"/>
    <lineage>
        <taxon>Eukaryota</taxon>
        <taxon>Metazoa</taxon>
        <taxon>Spiralia</taxon>
        <taxon>Lophotrochozoa</taxon>
        <taxon>Mollusca</taxon>
        <taxon>Bivalvia</taxon>
        <taxon>Autobranchia</taxon>
        <taxon>Pteriomorphia</taxon>
        <taxon>Ostreida</taxon>
        <taxon>Ostreoidea</taxon>
        <taxon>Ostreidae</taxon>
        <taxon>Crassostrea</taxon>
    </lineage>
</organism>
<dbReference type="RefSeq" id="XP_022335008.1">
    <property type="nucleotide sequence ID" value="XM_022479300.1"/>
</dbReference>
<dbReference type="AlphaFoldDB" id="A0A8B8E5Q5"/>
<proteinExistence type="predicted"/>
<sequence length="195" mass="21949">MFQGILTNPLKKAEKMSTTGIEILLRLFLKHDMKIDDLTKDVESLRQNQNTLKKTNDAMDKSLGELRSKINSDIKNLSNQIAGVKTDLMGNTEAIVQAACAAVSPNRFVSAIRRECSFSYPSCDELCNNAAGKMKSKNSGQGRNHARCIQAYHFYREDEKLQRTSAGQVNRIMYHYLSCATRFCGPNFCCCNLTY</sequence>